<feature type="compositionally biased region" description="Basic and acidic residues" evidence="2">
    <location>
        <begin position="285"/>
        <end position="297"/>
    </location>
</feature>
<feature type="compositionally biased region" description="Polar residues" evidence="2">
    <location>
        <begin position="1460"/>
        <end position="1478"/>
    </location>
</feature>
<feature type="compositionally biased region" description="Polar residues" evidence="2">
    <location>
        <begin position="2376"/>
        <end position="2388"/>
    </location>
</feature>
<feature type="compositionally biased region" description="Low complexity" evidence="2">
    <location>
        <begin position="643"/>
        <end position="652"/>
    </location>
</feature>
<feature type="region of interest" description="Disordered" evidence="2">
    <location>
        <begin position="1266"/>
        <end position="1351"/>
    </location>
</feature>
<feature type="compositionally biased region" description="Low complexity" evidence="2">
    <location>
        <begin position="2043"/>
        <end position="2053"/>
    </location>
</feature>
<feature type="region of interest" description="Disordered" evidence="2">
    <location>
        <begin position="1612"/>
        <end position="1635"/>
    </location>
</feature>
<feature type="region of interest" description="Disordered" evidence="2">
    <location>
        <begin position="389"/>
        <end position="693"/>
    </location>
</feature>
<reference evidence="4" key="1">
    <citation type="journal article" date="2018" name="Nat. Microbiol.">
        <title>Leveraging single-cell genomics to expand the fungal tree of life.</title>
        <authorList>
            <person name="Ahrendt S.R."/>
            <person name="Quandt C.A."/>
            <person name="Ciobanu D."/>
            <person name="Clum A."/>
            <person name="Salamov A."/>
            <person name="Andreopoulos B."/>
            <person name="Cheng J.F."/>
            <person name="Woyke T."/>
            <person name="Pelin A."/>
            <person name="Henrissat B."/>
            <person name="Reynolds N.K."/>
            <person name="Benny G.L."/>
            <person name="Smith M.E."/>
            <person name="James T.Y."/>
            <person name="Grigoriev I.V."/>
        </authorList>
    </citation>
    <scope>NUCLEOTIDE SEQUENCE [LARGE SCALE GENOMIC DNA]</scope>
    <source>
        <strain evidence="4">RSA 468</strain>
    </source>
</reference>
<feature type="region of interest" description="Disordered" evidence="2">
    <location>
        <begin position="1427"/>
        <end position="1531"/>
    </location>
</feature>
<feature type="region of interest" description="Disordered" evidence="2">
    <location>
        <begin position="1760"/>
        <end position="1815"/>
    </location>
</feature>
<feature type="compositionally biased region" description="Low complexity" evidence="2">
    <location>
        <begin position="609"/>
        <end position="623"/>
    </location>
</feature>
<feature type="compositionally biased region" description="Polar residues" evidence="2">
    <location>
        <begin position="1269"/>
        <end position="1285"/>
    </location>
</feature>
<feature type="region of interest" description="Disordered" evidence="2">
    <location>
        <begin position="731"/>
        <end position="867"/>
    </location>
</feature>
<gene>
    <name evidence="3" type="ORF">BJ085DRAFT_38209</name>
</gene>
<name>A0A4P9ZXZ1_9FUNG</name>
<feature type="compositionally biased region" description="Low complexity" evidence="2">
    <location>
        <begin position="166"/>
        <end position="175"/>
    </location>
</feature>
<sequence>MPPIISDAMLESLEQTGKDLIDDCDHFMNDPDLFRRSPRHRPTTTAASPFPYHTSPPPHHSDYHYPARQPKRLRPGSPSLDTSYTHPNIHHPGDSINSSELESSDGAVNYARHINTTDLSQELANLSFGTLTMGSMPLSPNTPRRFPLHPAAVVDRHQNGGMRRPSTSASSLNHSSAHRSVRGGGPSGSLSMDDEMSPLDFEINEEPDFLLRSHPGSDGYGDSEDMPNPISMMTPSAKTHPDHAQWTPSAADISFQPSRVFPKDMWKSALTTPQSQPPPPGSHRYGLDLDHLQRGDDYNENENENENEANSNVDDGDHISDEDSHFNPHPHDDSDEGEHATGAGTLYTSEMLQGMFGPPTTRNGLDRLSAELNQAIQRDPVQLSLHQTGIASQPPSAASSRSSSPSFAVDSASVYSTPMSYPELGHHTQRPHHQQQQHQHHHTNQRNPISPPRDSPAKPSLTNHFNQFRGQFDQPQPQPQLQHLSQPPLRKAVSEFILDHSPPRHDDRSSDHSVSSWAAETNPHPSTSRFPVETSTRITESDLITDSFRSKSRPGSASPASFVHRSYGDGPSSLTEPSSQWGLDHTGPNTATSSLARMASNRAPEPNHSVASSSSSSSLSRSPALPPPTTAQSRRSPPPPPSSLSSSSTTTTHLTKPNYPNLPFMSTPKPPREPMLLNNSPSPSIPSLNHGYPGATGHSSVALSPVVGHNRLTQAMFGTSHMDLEEEAIRPAGNSKSPDMHRPASSSGAAASPQTPRRPIPSAESANPETGRFLSSTISPSLSQRPVEDSGYHYLPSPRRTTPIAPPSLAPMSDDRMAPLQSISPGGPRVQRARFQLDRSGMTSPRGLLLGHRPKPPTTPHPLHKSNFLSSGSFSSVTSSAALASIDPNGVMEAGGRPGDKATGPNYPTSSTNALTNSLPRRPSTLSNDLTAPPRPSESTLHSSSTTREDTHHIPSHLSDFSIADDITISTEAAAGEEESFDFMSKPTEHGGSAHQRSYSVFSQKLLESRHSSQNSGDPTQASGSLESFLGSVAKQMVPSPSSKPATTQDISDAETVRSNRAAPAQARPPVGNYPAAQRGFVPNLALERSHSSPAQPVRSTSHLQPTPIRRHSEQDDDDHADNGGLLAGAHGHRHLSDPAARFEFNWTSTPQAHTNEPARVLQMRSTSGDISTNSSASQSKRASEVTVASPRQSAPSGEAPPSPAAILPQAVPIPLAADSSQTPLKADARRFNQTPLSIVSSSFRLPDIYEVDHLATPRFNHQDGNYYLNGSTPQPGMHSAGSQSELRRGPMKNPRLYGSELSIRTSMRSSLADPPSEVDPKSPRPPLSTVPAPALTSSFPHYPHGQSATKETPLLQSMARKSHLTRGSAVPQHKPLASVPQELQGEAMVRALMYLQNKLYNLESENTSLEQTIRELQRQLGEMRKPGTVATSTTPQPTITLATQTSMLGTPAPKRKTPIMSSTPKTTITPTHSSTPGSARKLEMTGRQSDNSAHSVNQAEDSNPLANSDDPSNLTWYFPDEPLGPPQTSAANNEVDAIQRALMAAFQQKEDITRQIDSLTHYSQQFGALLQQYGEQTESQKLNGNQVGDDGREVADLPDLTASLDIPNQASDAYEPMDQHPEHDSPRGGRGKPLANHLQQDRFVVRNFGTSPRPTPPRPRGVDQQASPMASGLLRRSETAPLPSAAFYSSITSPPLPPLSSQPRLPTATSAGSPTGRGSVGSSYDEMQREERLMALETIEMYRFELQRLVQETERVRQMDVEAAGTTTTTPEEGEKDRKSRRKEPKHPSSHRRTADKMSRRKHKRQPDGLPALEETGEAYDSDALSEALSRVDLDSPGSSFMTEGLSQLDPLPLSLARSISLAGGRHPPATKNRERVPGLNSPHPHTRAPLEQRLRPTTAAQSPDPAKPLAKQRLDGSPPPSASGQRDDSGAFCRPHSAQPDAHPSQRPVSYNDGYENEPLSPPSSTSTRKKRGAATREMATQVRPSLWDNGRDPSDGPTGFSNTHRDTAPPSEWDAASVRTTPKSSAQAHPARPANPEPPTSTGSRPTSSRTRFDLAPPPFHGNVDDGDNGNDTFSQLHQPAVETPFHGLSPVTQNRPLSPSPQQAQRHPFDHGASDHHVPPPLDRSQSFTAPRSARRSPPVRLTPVSVRMENRTEANPPPQASAQEMAALRKLQRAKSSSRASPAQQPHIPPVSREVGNTHGWEDSYVSEPSELRDSITVLDQHYSPKQPNSKMASSPRVTARHPVSTQTHTHDHGHCQGQSHEHSRAHSRQPPAFVTGPGLHDASPSMSANYQQLLALLQTQPRDRCPLCHAGVATAAANPRTNSAEPSEPPEWKVWEARQPHGSSPMAVHHQAGCPWTEIRQLLRTIQNSNSAQAHRSCSHHSPPSLDADPLPYSLEQLHSGPDVIPLTTTGGAAPSITCHHIDTLITEVEQEFVQLKTKYQTLVHEYEQLDPSLDTAFATSHRQPQYPHVKDTPKLRARRAVGKQLKELISLIDIKSLQLSALYDIRQSAAQLPSPHNLMAAPHPPPVSRSKSSSRRVSPPSLGGAAATAPFANHQYVLNGSHGLPRSGGGGCSACPGAGSNTLANPTFASRAKAHDRANAAGTIKSRRPTPAHTHGNTATATVLSAASSTHPHPAHTTDLHQRPITRQTKQAKNYALLKGMQWIQQALES</sequence>
<feature type="region of interest" description="Disordered" evidence="2">
    <location>
        <begin position="888"/>
        <end position="959"/>
    </location>
</feature>
<organism evidence="3 4">
    <name type="scientific">Dimargaris cristalligena</name>
    <dbReference type="NCBI Taxonomy" id="215637"/>
    <lineage>
        <taxon>Eukaryota</taxon>
        <taxon>Fungi</taxon>
        <taxon>Fungi incertae sedis</taxon>
        <taxon>Zoopagomycota</taxon>
        <taxon>Kickxellomycotina</taxon>
        <taxon>Dimargaritomycetes</taxon>
        <taxon>Dimargaritales</taxon>
        <taxon>Dimargaritaceae</taxon>
        <taxon>Dimargaris</taxon>
    </lineage>
</organism>
<feature type="compositionally biased region" description="Basic and acidic residues" evidence="2">
    <location>
        <begin position="2111"/>
        <end position="2122"/>
    </location>
</feature>
<proteinExistence type="predicted"/>
<feature type="region of interest" description="Disordered" evidence="2">
    <location>
        <begin position="1165"/>
        <end position="1207"/>
    </location>
</feature>
<feature type="compositionally biased region" description="Polar residues" evidence="2">
    <location>
        <begin position="1165"/>
        <end position="1181"/>
    </location>
</feature>
<feature type="compositionally biased region" description="Basic and acidic residues" evidence="2">
    <location>
        <begin position="1618"/>
        <end position="1628"/>
    </location>
</feature>
<feature type="compositionally biased region" description="Low complexity" evidence="2">
    <location>
        <begin position="2535"/>
        <end position="2548"/>
    </location>
</feature>
<protein>
    <submittedName>
        <fullName evidence="3">Uncharacterized protein</fullName>
    </submittedName>
</protein>
<feature type="compositionally biased region" description="Polar residues" evidence="2">
    <location>
        <begin position="460"/>
        <end position="469"/>
    </location>
</feature>
<feature type="compositionally biased region" description="Basic and acidic residues" evidence="2">
    <location>
        <begin position="2254"/>
        <end position="2270"/>
    </location>
</feature>
<feature type="region of interest" description="Disordered" evidence="2">
    <location>
        <begin position="32"/>
        <end position="103"/>
    </location>
</feature>
<feature type="compositionally biased region" description="Polar residues" evidence="2">
    <location>
        <begin position="523"/>
        <end position="544"/>
    </location>
</feature>
<feature type="compositionally biased region" description="Basic residues" evidence="2">
    <location>
        <begin position="1780"/>
        <end position="1793"/>
    </location>
</feature>
<feature type="compositionally biased region" description="Polar residues" evidence="2">
    <location>
        <begin position="2094"/>
        <end position="2109"/>
    </location>
</feature>
<evidence type="ECO:0000313" key="3">
    <source>
        <dbReference type="EMBL" id="RKP37620.1"/>
    </source>
</evidence>
<feature type="compositionally biased region" description="Polar residues" evidence="2">
    <location>
        <begin position="764"/>
        <end position="784"/>
    </location>
</feature>
<feature type="compositionally biased region" description="Polar residues" evidence="2">
    <location>
        <begin position="1487"/>
        <end position="1516"/>
    </location>
</feature>
<feature type="region of interest" description="Disordered" evidence="2">
    <location>
        <begin position="1648"/>
        <end position="1675"/>
    </location>
</feature>
<accession>A0A4P9ZXZ1</accession>
<feature type="compositionally biased region" description="Basic and acidic residues" evidence="2">
    <location>
        <begin position="315"/>
        <end position="332"/>
    </location>
</feature>
<evidence type="ECO:0000313" key="4">
    <source>
        <dbReference type="Proteomes" id="UP000268162"/>
    </source>
</evidence>
<feature type="region of interest" description="Disordered" evidence="2">
    <location>
        <begin position="209"/>
        <end position="247"/>
    </location>
</feature>
<feature type="compositionally biased region" description="Polar residues" evidence="2">
    <location>
        <begin position="1039"/>
        <end position="1051"/>
    </location>
</feature>
<feature type="compositionally biased region" description="Basic residues" evidence="2">
    <location>
        <begin position="427"/>
        <end position="444"/>
    </location>
</feature>
<feature type="compositionally biased region" description="Polar residues" evidence="2">
    <location>
        <begin position="1092"/>
        <end position="1105"/>
    </location>
</feature>
<feature type="region of interest" description="Disordered" evidence="2">
    <location>
        <begin position="2227"/>
        <end position="2276"/>
    </location>
</feature>
<feature type="compositionally biased region" description="Low complexity" evidence="2">
    <location>
        <begin position="2134"/>
        <end position="2143"/>
    </location>
</feature>
<dbReference type="Proteomes" id="UP000268162">
    <property type="component" value="Unassembled WGS sequence"/>
</dbReference>
<feature type="compositionally biased region" description="Polar residues" evidence="2">
    <location>
        <begin position="2229"/>
        <end position="2242"/>
    </location>
</feature>
<feature type="region of interest" description="Disordered" evidence="2">
    <location>
        <begin position="2521"/>
        <end position="2553"/>
    </location>
</feature>
<feature type="region of interest" description="Disordered" evidence="2">
    <location>
        <begin position="1035"/>
        <end position="1077"/>
    </location>
</feature>
<feature type="region of interest" description="Disordered" evidence="2">
    <location>
        <begin position="1089"/>
        <end position="1133"/>
    </location>
</feature>
<evidence type="ECO:0000256" key="2">
    <source>
        <dbReference type="SAM" id="MobiDB-lite"/>
    </source>
</evidence>
<feature type="compositionally biased region" description="Acidic residues" evidence="2">
    <location>
        <begin position="298"/>
        <end position="307"/>
    </location>
</feature>
<feature type="region of interest" description="Disordered" evidence="2">
    <location>
        <begin position="1863"/>
        <end position="2207"/>
    </location>
</feature>
<feature type="region of interest" description="Disordered" evidence="2">
    <location>
        <begin position="1687"/>
        <end position="1727"/>
    </location>
</feature>
<keyword evidence="1" id="KW-0175">Coiled coil</keyword>
<feature type="compositionally biased region" description="Polar residues" evidence="2">
    <location>
        <begin position="2021"/>
        <end position="2030"/>
    </location>
</feature>
<feature type="region of interest" description="Disordered" evidence="2">
    <location>
        <begin position="158"/>
        <end position="195"/>
    </location>
</feature>
<feature type="coiled-coil region" evidence="1">
    <location>
        <begin position="1393"/>
        <end position="1420"/>
    </location>
</feature>
<feature type="compositionally biased region" description="Low complexity" evidence="2">
    <location>
        <begin position="676"/>
        <end position="689"/>
    </location>
</feature>
<feature type="compositionally biased region" description="Basic and acidic residues" evidence="2">
    <location>
        <begin position="497"/>
        <end position="511"/>
    </location>
</feature>
<feature type="region of interest" description="Disordered" evidence="2">
    <location>
        <begin position="269"/>
        <end position="341"/>
    </location>
</feature>
<feature type="compositionally biased region" description="Polar residues" evidence="2">
    <location>
        <begin position="1430"/>
        <end position="1449"/>
    </location>
</feature>
<evidence type="ECO:0000256" key="1">
    <source>
        <dbReference type="SAM" id="Coils"/>
    </source>
</evidence>
<feature type="compositionally biased region" description="Polar residues" evidence="2">
    <location>
        <begin position="2179"/>
        <end position="2189"/>
    </location>
</feature>
<feature type="compositionally biased region" description="Low complexity" evidence="2">
    <location>
        <begin position="1763"/>
        <end position="1772"/>
    </location>
</feature>
<dbReference type="EMBL" id="ML002468">
    <property type="protein sequence ID" value="RKP37620.1"/>
    <property type="molecule type" value="Genomic_DNA"/>
</dbReference>
<keyword evidence="4" id="KW-1185">Reference proteome</keyword>
<feature type="region of interest" description="Disordered" evidence="2">
    <location>
        <begin position="2376"/>
        <end position="2395"/>
    </location>
</feature>
<feature type="compositionally biased region" description="Polar residues" evidence="2">
    <location>
        <begin position="906"/>
        <end position="930"/>
    </location>
</feature>
<feature type="compositionally biased region" description="Low complexity" evidence="2">
    <location>
        <begin position="479"/>
        <end position="489"/>
    </location>
</feature>
<feature type="compositionally biased region" description="Low complexity" evidence="2">
    <location>
        <begin position="391"/>
        <end position="413"/>
    </location>
</feature>
<feature type="compositionally biased region" description="Polar residues" evidence="2">
    <location>
        <begin position="937"/>
        <end position="946"/>
    </location>
</feature>
<feature type="compositionally biased region" description="Polar residues" evidence="2">
    <location>
        <begin position="572"/>
        <end position="595"/>
    </location>
</feature>